<feature type="transmembrane region" description="Helical" evidence="2">
    <location>
        <begin position="427"/>
        <end position="452"/>
    </location>
</feature>
<evidence type="ECO:0000256" key="1">
    <source>
        <dbReference type="SAM" id="Coils"/>
    </source>
</evidence>
<protein>
    <recommendedName>
        <fullName evidence="5">Sugar transporter</fullName>
    </recommendedName>
</protein>
<evidence type="ECO:0000313" key="4">
    <source>
        <dbReference type="Proteomes" id="UP001152467"/>
    </source>
</evidence>
<feature type="transmembrane region" description="Helical" evidence="2">
    <location>
        <begin position="21"/>
        <end position="41"/>
    </location>
</feature>
<name>A0A9W4VTQ3_9GAMM</name>
<keyword evidence="2" id="KW-0472">Membrane</keyword>
<keyword evidence="4" id="KW-1185">Reference proteome</keyword>
<proteinExistence type="predicted"/>
<evidence type="ECO:0000313" key="3">
    <source>
        <dbReference type="EMBL" id="CAH9062187.1"/>
    </source>
</evidence>
<organism evidence="3 4">
    <name type="scientific">Pseudoalteromonas holothuriae</name>
    <dbReference type="NCBI Taxonomy" id="2963714"/>
    <lineage>
        <taxon>Bacteria</taxon>
        <taxon>Pseudomonadati</taxon>
        <taxon>Pseudomonadota</taxon>
        <taxon>Gammaproteobacteria</taxon>
        <taxon>Alteromonadales</taxon>
        <taxon>Pseudoalteromonadaceae</taxon>
        <taxon>Pseudoalteromonas</taxon>
    </lineage>
</organism>
<gene>
    <name evidence="3" type="ORF">PSECIP111854_02962</name>
</gene>
<dbReference type="RefSeq" id="WP_261626722.1">
    <property type="nucleotide sequence ID" value="NZ_CAMAPC010000012.1"/>
</dbReference>
<dbReference type="EMBL" id="CAMAPC010000012">
    <property type="protein sequence ID" value="CAH9062187.1"/>
    <property type="molecule type" value="Genomic_DNA"/>
</dbReference>
<sequence length="499" mass="56315">MLVKEQIRRLAYLSLYALYSRFKLFIVPVCIVPVVVFLLSATAQKQYMTHATILIEESSLLNPFLDDLSFSFELSNRIDALRTLVISRKVLISVAKETKLISDSASHEDIEAIHQQLAGALSLSLVGDELVRIHLKWHEPGKMKVILEKVVEKFIERLLAPTKASLDTSEQFFFKQLDTLRQELEFSENELAKFKVKYSDTLPEVLNSNRQTLDRILSDKQNKFIELSGAKAKLKNLTNKMAQANPVLGNLEQRIIAVSSELSLLKTRYTDKHSKVIAKSRKLESLLNRQKVLLSKGEELQQVDMQQLWQMANTMPTSKNGDSSVLVSQIVALEDAKNNVEQLQQEFTLLDSQVKELGQRLLVTSDIEKQLSKLQRDYDVKQSLYKEMLGRYEMAKVTGKLVKYEGPDKVKTIERAYSPTQAINTSLVVSLILGIVLGLFSGVASVFIATLCDSHLKDISTIEKLSSEPVLAVLPIINKSHAQVLSHLSEHVQNRGNKQ</sequence>
<evidence type="ECO:0008006" key="5">
    <source>
        <dbReference type="Google" id="ProtNLM"/>
    </source>
</evidence>
<keyword evidence="2" id="KW-1133">Transmembrane helix</keyword>
<dbReference type="PANTHER" id="PTHR32309:SF31">
    <property type="entry name" value="CAPSULAR EXOPOLYSACCHARIDE FAMILY"/>
    <property type="match status" value="1"/>
</dbReference>
<keyword evidence="1" id="KW-0175">Coiled coil</keyword>
<feature type="coiled-coil region" evidence="1">
    <location>
        <begin position="326"/>
        <end position="360"/>
    </location>
</feature>
<dbReference type="AlphaFoldDB" id="A0A9W4VTQ3"/>
<accession>A0A9W4VTQ3</accession>
<keyword evidence="2" id="KW-0812">Transmembrane</keyword>
<comment type="caution">
    <text evidence="3">The sequence shown here is derived from an EMBL/GenBank/DDBJ whole genome shotgun (WGS) entry which is preliminary data.</text>
</comment>
<dbReference type="PANTHER" id="PTHR32309">
    <property type="entry name" value="TYROSINE-PROTEIN KINASE"/>
    <property type="match status" value="1"/>
</dbReference>
<evidence type="ECO:0000256" key="2">
    <source>
        <dbReference type="SAM" id="Phobius"/>
    </source>
</evidence>
<dbReference type="Proteomes" id="UP001152467">
    <property type="component" value="Unassembled WGS sequence"/>
</dbReference>
<dbReference type="InterPro" id="IPR050445">
    <property type="entry name" value="Bact_polysacc_biosynth/exp"/>
</dbReference>
<reference evidence="3" key="1">
    <citation type="submission" date="2022-07" db="EMBL/GenBank/DDBJ databases">
        <authorList>
            <person name="Criscuolo A."/>
        </authorList>
    </citation>
    <scope>NUCLEOTIDE SEQUENCE</scope>
    <source>
        <strain evidence="3">CIP111854</strain>
    </source>
</reference>